<evidence type="ECO:0000256" key="1">
    <source>
        <dbReference type="SAM" id="SignalP"/>
    </source>
</evidence>
<dbReference type="WBParaSite" id="Hba_18364">
    <property type="protein sequence ID" value="Hba_18364"/>
    <property type="gene ID" value="Hba_18364"/>
</dbReference>
<keyword evidence="1" id="KW-0732">Signal</keyword>
<protein>
    <submittedName>
        <fullName evidence="3">Neuropeptide-like protein 31</fullName>
    </submittedName>
</protein>
<keyword evidence="2" id="KW-1185">Reference proteome</keyword>
<accession>A0A1I7XKW5</accession>
<dbReference type="AlphaFoldDB" id="A0A1I7XKW5"/>
<organism evidence="2 3">
    <name type="scientific">Heterorhabditis bacteriophora</name>
    <name type="common">Entomopathogenic nematode worm</name>
    <dbReference type="NCBI Taxonomy" id="37862"/>
    <lineage>
        <taxon>Eukaryota</taxon>
        <taxon>Metazoa</taxon>
        <taxon>Ecdysozoa</taxon>
        <taxon>Nematoda</taxon>
        <taxon>Chromadorea</taxon>
        <taxon>Rhabditida</taxon>
        <taxon>Rhabditina</taxon>
        <taxon>Rhabditomorpha</taxon>
        <taxon>Strongyloidea</taxon>
        <taxon>Heterorhabditidae</taxon>
        <taxon>Heterorhabditis</taxon>
    </lineage>
</organism>
<feature type="chain" id="PRO_5009311301" evidence="1">
    <location>
        <begin position="19"/>
        <end position="82"/>
    </location>
</feature>
<evidence type="ECO:0000313" key="3">
    <source>
        <dbReference type="WBParaSite" id="Hba_18364"/>
    </source>
</evidence>
<sequence length="82" mass="8597">MNRFILFFALFCIVIASAQWGPGGHYGGGPGYGYGRYGYGGYHGPHGGYGYGHGPYYRYGGPPGHGHGPYGPGLLTAALLGR</sequence>
<proteinExistence type="predicted"/>
<feature type="signal peptide" evidence="1">
    <location>
        <begin position="1"/>
        <end position="18"/>
    </location>
</feature>
<evidence type="ECO:0000313" key="2">
    <source>
        <dbReference type="Proteomes" id="UP000095283"/>
    </source>
</evidence>
<name>A0A1I7XKW5_HETBA</name>
<dbReference type="Proteomes" id="UP000095283">
    <property type="component" value="Unplaced"/>
</dbReference>
<reference evidence="3" key="1">
    <citation type="submission" date="2016-11" db="UniProtKB">
        <authorList>
            <consortium name="WormBaseParasite"/>
        </authorList>
    </citation>
    <scope>IDENTIFICATION</scope>
</reference>